<evidence type="ECO:0000313" key="2">
    <source>
        <dbReference type="Proteomes" id="UP001177003"/>
    </source>
</evidence>
<gene>
    <name evidence="1" type="ORF">LSALG_LOCUS12048</name>
</gene>
<accession>A0AA35V793</accession>
<name>A0AA35V793_LACSI</name>
<dbReference type="AlphaFoldDB" id="A0AA35V793"/>
<organism evidence="1 2">
    <name type="scientific">Lactuca saligna</name>
    <name type="common">Willowleaf lettuce</name>
    <dbReference type="NCBI Taxonomy" id="75948"/>
    <lineage>
        <taxon>Eukaryota</taxon>
        <taxon>Viridiplantae</taxon>
        <taxon>Streptophyta</taxon>
        <taxon>Embryophyta</taxon>
        <taxon>Tracheophyta</taxon>
        <taxon>Spermatophyta</taxon>
        <taxon>Magnoliopsida</taxon>
        <taxon>eudicotyledons</taxon>
        <taxon>Gunneridae</taxon>
        <taxon>Pentapetalae</taxon>
        <taxon>asterids</taxon>
        <taxon>campanulids</taxon>
        <taxon>Asterales</taxon>
        <taxon>Asteraceae</taxon>
        <taxon>Cichorioideae</taxon>
        <taxon>Cichorieae</taxon>
        <taxon>Lactucinae</taxon>
        <taxon>Lactuca</taxon>
    </lineage>
</organism>
<evidence type="ECO:0008006" key="3">
    <source>
        <dbReference type="Google" id="ProtNLM"/>
    </source>
</evidence>
<protein>
    <recommendedName>
        <fullName evidence="3">Reverse transcriptase Ty1/copia-type domain-containing protein</fullName>
    </recommendedName>
</protein>
<sequence>MITLSSDFEDLSDDDFSKGKCLMAQIVESHADVSNNIIGTLDVDLSKASINLKSDRDSTLVYQGKECIRYLDSGYSRHMIGVKGVGARSEHSAQRAKMSGTWVKTTYFGNGTRTNLSNSDFLLSVSKSSSQSNYEDHPIIAKDAKTSNQEDYVLNNTNECSNPRIIRDYPESQIIGDVNFGILTRSRVDINFCMLGIFFSMIELKNVTDALKEVEWIKTMQDELNEFELHRVWTLVPKTQRKTIIGTCWEFINKMNEDEIIIRNKARLVA</sequence>
<keyword evidence="2" id="KW-1185">Reference proteome</keyword>
<dbReference type="Proteomes" id="UP001177003">
    <property type="component" value="Chromosome 2"/>
</dbReference>
<dbReference type="EMBL" id="OX465078">
    <property type="protein sequence ID" value="CAI9271789.1"/>
    <property type="molecule type" value="Genomic_DNA"/>
</dbReference>
<proteinExistence type="predicted"/>
<evidence type="ECO:0000313" key="1">
    <source>
        <dbReference type="EMBL" id="CAI9271789.1"/>
    </source>
</evidence>
<reference evidence="1" key="1">
    <citation type="submission" date="2023-04" db="EMBL/GenBank/DDBJ databases">
        <authorList>
            <person name="Vijverberg K."/>
            <person name="Xiong W."/>
            <person name="Schranz E."/>
        </authorList>
    </citation>
    <scope>NUCLEOTIDE SEQUENCE</scope>
</reference>